<dbReference type="EMBL" id="CP073721">
    <property type="protein sequence ID" value="UWZ40571.1"/>
    <property type="molecule type" value="Genomic_DNA"/>
</dbReference>
<proteinExistence type="predicted"/>
<evidence type="ECO:0000313" key="2">
    <source>
        <dbReference type="Proteomes" id="UP001058271"/>
    </source>
</evidence>
<accession>A0ABY5ZEV3</accession>
<keyword evidence="2" id="KW-1185">Reference proteome</keyword>
<name>A0ABY5ZEV3_9ACTN</name>
<gene>
    <name evidence="1" type="ORF">Drose_24890</name>
</gene>
<protein>
    <submittedName>
        <fullName evidence="1">Uncharacterized protein</fullName>
    </submittedName>
</protein>
<dbReference type="Proteomes" id="UP001058271">
    <property type="component" value="Chromosome"/>
</dbReference>
<reference evidence="1" key="1">
    <citation type="submission" date="2021-04" db="EMBL/GenBank/DDBJ databases">
        <title>Biosynthetic gene clusters of Dactylosporangioum roseum.</title>
        <authorList>
            <person name="Hartkoorn R.C."/>
            <person name="Beaudoing E."/>
            <person name="Hot D."/>
            <person name="Moureu S."/>
        </authorList>
    </citation>
    <scope>NUCLEOTIDE SEQUENCE</scope>
    <source>
        <strain evidence="1">NRRL B-16295</strain>
    </source>
</reference>
<organism evidence="1 2">
    <name type="scientific">Dactylosporangium roseum</name>
    <dbReference type="NCBI Taxonomy" id="47989"/>
    <lineage>
        <taxon>Bacteria</taxon>
        <taxon>Bacillati</taxon>
        <taxon>Actinomycetota</taxon>
        <taxon>Actinomycetes</taxon>
        <taxon>Micromonosporales</taxon>
        <taxon>Micromonosporaceae</taxon>
        <taxon>Dactylosporangium</taxon>
    </lineage>
</organism>
<evidence type="ECO:0000313" key="1">
    <source>
        <dbReference type="EMBL" id="UWZ40571.1"/>
    </source>
</evidence>
<sequence>MWWIGCHGGAGATTLARLTDLGADAHAAWPTPPPDDSARVVLVCRVSATGTRAATVAVEQWKRRLVPPRTELLGVVAVAASSRRPPRRAAERLRLVSGWVPATWRVGWVEEFLAADDARDVGVPPDVAALRHALSRAIVSK</sequence>